<dbReference type="AlphaFoldDB" id="M2Q354"/>
<dbReference type="EMBL" id="KB445821">
    <property type="protein sequence ID" value="EMD31228.1"/>
    <property type="molecule type" value="Genomic_DNA"/>
</dbReference>
<gene>
    <name evidence="2" type="ORF">CERSUDRAFT_78307</name>
</gene>
<organism evidence="2 3">
    <name type="scientific">Ceriporiopsis subvermispora (strain B)</name>
    <name type="common">White-rot fungus</name>
    <name type="synonym">Gelatoporia subvermispora</name>
    <dbReference type="NCBI Taxonomy" id="914234"/>
    <lineage>
        <taxon>Eukaryota</taxon>
        <taxon>Fungi</taxon>
        <taxon>Dikarya</taxon>
        <taxon>Basidiomycota</taxon>
        <taxon>Agaricomycotina</taxon>
        <taxon>Agaricomycetes</taxon>
        <taxon>Polyporales</taxon>
        <taxon>Gelatoporiaceae</taxon>
        <taxon>Gelatoporia</taxon>
    </lineage>
</organism>
<evidence type="ECO:0000313" key="2">
    <source>
        <dbReference type="EMBL" id="EMD31228.1"/>
    </source>
</evidence>
<dbReference type="OrthoDB" id="94039at2759"/>
<keyword evidence="3" id="KW-1185">Reference proteome</keyword>
<evidence type="ECO:0000313" key="3">
    <source>
        <dbReference type="Proteomes" id="UP000016930"/>
    </source>
</evidence>
<dbReference type="Gene3D" id="3.40.50.1820">
    <property type="entry name" value="alpha/beta hydrolase"/>
    <property type="match status" value="1"/>
</dbReference>
<sequence length="325" mass="36229">MIISSVTFTYPDAKPCGLQVAAKRYSKPHSLPDGLTLILAHGATCHKELWEPVLDSLLKSEYRGTPIVREAWALDWQSHGESATLNHNLLACDPQGPSVEEWGKAIRHFVLSETFTGHRLVAIGHCLGSSALIFSAMPDCPYEAFVNVEGMWISPTVYHQNIDACNAMKIRTYATATDRRDTWNSREEAFACLINTMPYKEWDQRAFERYVNYGLRDVIDPDGGLSYVTNACSKAHLAEAILNHGPQLVSFGYCLDMDPQFPFHIIFGERPRFVHDSVLESRSYSSVSRVPNAGHGAVLQNPDGVSACLEKILLDTIRGESPFKL</sequence>
<dbReference type="InterPro" id="IPR000073">
    <property type="entry name" value="AB_hydrolase_1"/>
</dbReference>
<reference evidence="2 3" key="1">
    <citation type="journal article" date="2012" name="Proc. Natl. Acad. Sci. U.S.A.">
        <title>Comparative genomics of Ceriporiopsis subvermispora and Phanerochaete chrysosporium provide insight into selective ligninolysis.</title>
        <authorList>
            <person name="Fernandez-Fueyo E."/>
            <person name="Ruiz-Duenas F.J."/>
            <person name="Ferreira P."/>
            <person name="Floudas D."/>
            <person name="Hibbett D.S."/>
            <person name="Canessa P."/>
            <person name="Larrondo L.F."/>
            <person name="James T.Y."/>
            <person name="Seelenfreund D."/>
            <person name="Lobos S."/>
            <person name="Polanco R."/>
            <person name="Tello M."/>
            <person name="Honda Y."/>
            <person name="Watanabe T."/>
            <person name="Watanabe T."/>
            <person name="Ryu J.S."/>
            <person name="Kubicek C.P."/>
            <person name="Schmoll M."/>
            <person name="Gaskell J."/>
            <person name="Hammel K.E."/>
            <person name="St John F.J."/>
            <person name="Vanden Wymelenberg A."/>
            <person name="Sabat G."/>
            <person name="Splinter BonDurant S."/>
            <person name="Syed K."/>
            <person name="Yadav J.S."/>
            <person name="Doddapaneni H."/>
            <person name="Subramanian V."/>
            <person name="Lavin J.L."/>
            <person name="Oguiza J.A."/>
            <person name="Perez G."/>
            <person name="Pisabarro A.G."/>
            <person name="Ramirez L."/>
            <person name="Santoyo F."/>
            <person name="Master E."/>
            <person name="Coutinho P.M."/>
            <person name="Henrissat B."/>
            <person name="Lombard V."/>
            <person name="Magnuson J.K."/>
            <person name="Kuees U."/>
            <person name="Hori C."/>
            <person name="Igarashi K."/>
            <person name="Samejima M."/>
            <person name="Held B.W."/>
            <person name="Barry K.W."/>
            <person name="LaButti K.M."/>
            <person name="Lapidus A."/>
            <person name="Lindquist E.A."/>
            <person name="Lucas S.M."/>
            <person name="Riley R."/>
            <person name="Salamov A.A."/>
            <person name="Hoffmeister D."/>
            <person name="Schwenk D."/>
            <person name="Hadar Y."/>
            <person name="Yarden O."/>
            <person name="de Vries R.P."/>
            <person name="Wiebenga A."/>
            <person name="Stenlid J."/>
            <person name="Eastwood D."/>
            <person name="Grigoriev I.V."/>
            <person name="Berka R.M."/>
            <person name="Blanchette R.A."/>
            <person name="Kersten P."/>
            <person name="Martinez A.T."/>
            <person name="Vicuna R."/>
            <person name="Cullen D."/>
        </authorList>
    </citation>
    <scope>NUCLEOTIDE SEQUENCE [LARGE SCALE GENOMIC DNA]</scope>
    <source>
        <strain evidence="2 3">B</strain>
    </source>
</reference>
<dbReference type="Proteomes" id="UP000016930">
    <property type="component" value="Unassembled WGS sequence"/>
</dbReference>
<dbReference type="SUPFAM" id="SSF53474">
    <property type="entry name" value="alpha/beta-Hydrolases"/>
    <property type="match status" value="1"/>
</dbReference>
<name>M2Q354_CERS8</name>
<feature type="domain" description="AB hydrolase-1" evidence="1">
    <location>
        <begin position="37"/>
        <end position="306"/>
    </location>
</feature>
<evidence type="ECO:0000259" key="1">
    <source>
        <dbReference type="Pfam" id="PF12697"/>
    </source>
</evidence>
<protein>
    <recommendedName>
        <fullName evidence="1">AB hydrolase-1 domain-containing protein</fullName>
    </recommendedName>
</protein>
<proteinExistence type="predicted"/>
<dbReference type="HOGENOM" id="CLU_032490_0_0_1"/>
<dbReference type="InterPro" id="IPR029058">
    <property type="entry name" value="AB_hydrolase_fold"/>
</dbReference>
<accession>M2Q354</accession>
<dbReference type="Pfam" id="PF12697">
    <property type="entry name" value="Abhydrolase_6"/>
    <property type="match status" value="1"/>
</dbReference>